<evidence type="ECO:0000313" key="3">
    <source>
        <dbReference type="Proteomes" id="UP000694844"/>
    </source>
</evidence>
<evidence type="ECO:0000256" key="2">
    <source>
        <dbReference type="SAM" id="Phobius"/>
    </source>
</evidence>
<accession>A0A8B8A4N1</accession>
<dbReference type="PANTHER" id="PTHR19444">
    <property type="entry name" value="UNC-93 RELATED"/>
    <property type="match status" value="1"/>
</dbReference>
<reference evidence="4" key="1">
    <citation type="submission" date="2025-08" db="UniProtKB">
        <authorList>
            <consortium name="RefSeq"/>
        </authorList>
    </citation>
    <scope>IDENTIFICATION</scope>
    <source>
        <tissue evidence="4">Whole sample</tissue>
    </source>
</reference>
<dbReference type="InterPro" id="IPR051951">
    <property type="entry name" value="UNC-93_regulatory"/>
</dbReference>
<keyword evidence="2" id="KW-1133">Transmembrane helix</keyword>
<keyword evidence="3" id="KW-1185">Reference proteome</keyword>
<feature type="transmembrane region" description="Helical" evidence="2">
    <location>
        <begin position="64"/>
        <end position="82"/>
    </location>
</feature>
<keyword evidence="2" id="KW-0472">Membrane</keyword>
<proteinExistence type="inferred from homology"/>
<dbReference type="RefSeq" id="XP_022286125.1">
    <property type="nucleotide sequence ID" value="XM_022430417.1"/>
</dbReference>
<evidence type="ECO:0000313" key="4">
    <source>
        <dbReference type="RefSeq" id="XP_022286125.1"/>
    </source>
</evidence>
<dbReference type="PANTHER" id="PTHR19444:SF13">
    <property type="entry name" value="PROTEIN UNC-93 HOMOLOG A"/>
    <property type="match status" value="1"/>
</dbReference>
<keyword evidence="2" id="KW-0812">Transmembrane</keyword>
<sequence length="186" mass="20389">MLGLLMVFTGMQQAIVISDVTKMYGTDTLGLGMIGYIMMCYGTSQLAMLLVIEKLQKRLKPVVFVLKGFLVTQGLLLVLYIWEPRSDSVYSILGFMSLWGAVDAVWQSQVQGILVSSATRKEPAVICYRVCQGLGLCIVFFSAIALSLLYKVCLIGGTLVLGVIGYLVMEVSNNPVTPQENRAFDV</sequence>
<protein>
    <submittedName>
        <fullName evidence="4">Protein unc-93 homolog A-like isoform X2</fullName>
    </submittedName>
</protein>
<dbReference type="AlphaFoldDB" id="A0A8B8A4N1"/>
<dbReference type="OrthoDB" id="78663at2759"/>
<name>A0A8B8A4N1_CRAVI</name>
<dbReference type="GeneID" id="111099068"/>
<comment type="similarity">
    <text evidence="1">Belongs to the unc-93 family.</text>
</comment>
<dbReference type="Proteomes" id="UP000694844">
    <property type="component" value="Chromosome 5"/>
</dbReference>
<feature type="transmembrane region" description="Helical" evidence="2">
    <location>
        <begin position="126"/>
        <end position="143"/>
    </location>
</feature>
<organism evidence="3 4">
    <name type="scientific">Crassostrea virginica</name>
    <name type="common">Eastern oyster</name>
    <dbReference type="NCBI Taxonomy" id="6565"/>
    <lineage>
        <taxon>Eukaryota</taxon>
        <taxon>Metazoa</taxon>
        <taxon>Spiralia</taxon>
        <taxon>Lophotrochozoa</taxon>
        <taxon>Mollusca</taxon>
        <taxon>Bivalvia</taxon>
        <taxon>Autobranchia</taxon>
        <taxon>Pteriomorphia</taxon>
        <taxon>Ostreida</taxon>
        <taxon>Ostreoidea</taxon>
        <taxon>Ostreidae</taxon>
        <taxon>Crassostrea</taxon>
    </lineage>
</organism>
<gene>
    <name evidence="4" type="primary">LOC111099068</name>
</gene>
<feature type="transmembrane region" description="Helical" evidence="2">
    <location>
        <begin position="34"/>
        <end position="52"/>
    </location>
</feature>
<feature type="transmembrane region" description="Helical" evidence="2">
    <location>
        <begin position="149"/>
        <end position="169"/>
    </location>
</feature>
<evidence type="ECO:0000256" key="1">
    <source>
        <dbReference type="ARBA" id="ARBA00009172"/>
    </source>
</evidence>